<keyword evidence="3" id="KW-0235">DNA replication</keyword>
<dbReference type="GO" id="GO:0006260">
    <property type="term" value="P:DNA replication"/>
    <property type="evidence" value="ECO:0007669"/>
    <property type="project" value="UniProtKB-KW"/>
</dbReference>
<dbReference type="FunFam" id="1.10.150.20:FF:000006">
    <property type="entry name" value="DNA ligase"/>
    <property type="match status" value="1"/>
</dbReference>
<evidence type="ECO:0000256" key="9">
    <source>
        <dbReference type="ARBA" id="ARBA00023204"/>
    </source>
</evidence>
<dbReference type="FunFam" id="2.40.50.140:FF:000012">
    <property type="entry name" value="DNA ligase"/>
    <property type="match status" value="1"/>
</dbReference>
<dbReference type="Pfam" id="PF12826">
    <property type="entry name" value="HHH_2"/>
    <property type="match status" value="1"/>
</dbReference>
<evidence type="ECO:0000256" key="2">
    <source>
        <dbReference type="ARBA" id="ARBA00022598"/>
    </source>
</evidence>
<dbReference type="InterPro" id="IPR004149">
    <property type="entry name" value="Znf_DNAligase_C4"/>
</dbReference>
<dbReference type="InterPro" id="IPR041663">
    <property type="entry name" value="DisA/LigA_HHH"/>
</dbReference>
<dbReference type="Gene3D" id="1.10.150.20">
    <property type="entry name" value="5' to 3' exonuclease, C-terminal subdomain"/>
    <property type="match status" value="2"/>
</dbReference>
<evidence type="ECO:0000256" key="5">
    <source>
        <dbReference type="ARBA" id="ARBA00022763"/>
    </source>
</evidence>
<evidence type="ECO:0000256" key="4">
    <source>
        <dbReference type="ARBA" id="ARBA00022723"/>
    </source>
</evidence>
<feature type="domain" description="BRCT" evidence="10">
    <location>
        <begin position="308"/>
        <end position="387"/>
    </location>
</feature>
<evidence type="ECO:0000256" key="6">
    <source>
        <dbReference type="ARBA" id="ARBA00022833"/>
    </source>
</evidence>
<dbReference type="Pfam" id="PF03120">
    <property type="entry name" value="OB_DNA_ligase"/>
    <property type="match status" value="1"/>
</dbReference>
<dbReference type="Pfam" id="PF00533">
    <property type="entry name" value="BRCT"/>
    <property type="match status" value="1"/>
</dbReference>
<dbReference type="AlphaFoldDB" id="A0A6J6I0J0"/>
<sequence>MLDIRIGIGRTGRATPYAVLEPVKVAGSVVEFATLHNQDVVKAKGVLLGDTVVLRKAGDVIPEILGPVVELRDGSEREFVMPSNCPECGSPLEPASEGDVDLRCLNSQGCRAQLRERVAYLGSRGVLDIEALGYVAAVALTQPLEPTVAPVQSEADLFGLTLDDLLPIKSLVLDPDTGLPKLDGDGNPKVVDFFRKKDGSPAEVALKLIRNLEEVKTRPLWRFLVALSIRHVGPVAARSLSTHFGSLENIFAATAEELAAVDGVGPTLAESIIEWHQVKWHRDIITSWAAAGVQLEIAGHPGPGAAANNVGPFKGLSIVVTGTLLEFTREQAEEAIVERGGKAASSVSKNTAFVVAGASAGSKLAKAEALGVEVIDEAAFKQRLQEN</sequence>
<keyword evidence="9" id="KW-0234">DNA repair</keyword>
<evidence type="ECO:0000256" key="7">
    <source>
        <dbReference type="ARBA" id="ARBA00022842"/>
    </source>
</evidence>
<evidence type="ECO:0000256" key="8">
    <source>
        <dbReference type="ARBA" id="ARBA00023027"/>
    </source>
</evidence>
<protein>
    <submittedName>
        <fullName evidence="11">Unannotated protein</fullName>
    </submittedName>
</protein>
<evidence type="ECO:0000259" key="10">
    <source>
        <dbReference type="PROSITE" id="PS50172"/>
    </source>
</evidence>
<dbReference type="EMBL" id="CAEZUW010000156">
    <property type="protein sequence ID" value="CAB4619010.1"/>
    <property type="molecule type" value="Genomic_DNA"/>
</dbReference>
<name>A0A6J6I0J0_9ZZZZ</name>
<dbReference type="SUPFAM" id="SSF47781">
    <property type="entry name" value="RuvA domain 2-like"/>
    <property type="match status" value="1"/>
</dbReference>
<dbReference type="PROSITE" id="PS50172">
    <property type="entry name" value="BRCT"/>
    <property type="match status" value="1"/>
</dbReference>
<dbReference type="InterPro" id="IPR036420">
    <property type="entry name" value="BRCT_dom_sf"/>
</dbReference>
<dbReference type="InterPro" id="IPR004150">
    <property type="entry name" value="NAD_DNA_ligase_OB"/>
</dbReference>
<dbReference type="CDD" id="cd17748">
    <property type="entry name" value="BRCT_DNA_ligase_like"/>
    <property type="match status" value="1"/>
</dbReference>
<keyword evidence="8" id="KW-0520">NAD</keyword>
<keyword evidence="5" id="KW-0227">DNA damage</keyword>
<dbReference type="GO" id="GO:0006281">
    <property type="term" value="P:DNA repair"/>
    <property type="evidence" value="ECO:0007669"/>
    <property type="project" value="UniProtKB-KW"/>
</dbReference>
<dbReference type="GO" id="GO:0046872">
    <property type="term" value="F:metal ion binding"/>
    <property type="evidence" value="ECO:0007669"/>
    <property type="project" value="UniProtKB-KW"/>
</dbReference>
<keyword evidence="4" id="KW-0479">Metal-binding</keyword>
<proteinExistence type="predicted"/>
<dbReference type="SMART" id="SM00292">
    <property type="entry name" value="BRCT"/>
    <property type="match status" value="1"/>
</dbReference>
<dbReference type="Gene3D" id="6.20.10.30">
    <property type="match status" value="1"/>
</dbReference>
<comment type="cofactor">
    <cofactor evidence="1">
        <name>Mg(2+)</name>
        <dbReference type="ChEBI" id="CHEBI:18420"/>
    </cofactor>
</comment>
<keyword evidence="6" id="KW-0862">Zinc</keyword>
<reference evidence="11" key="1">
    <citation type="submission" date="2020-05" db="EMBL/GenBank/DDBJ databases">
        <authorList>
            <person name="Chiriac C."/>
            <person name="Salcher M."/>
            <person name="Ghai R."/>
            <person name="Kavagutti S V."/>
        </authorList>
    </citation>
    <scope>NUCLEOTIDE SEQUENCE</scope>
</reference>
<dbReference type="InterPro" id="IPR001357">
    <property type="entry name" value="BRCT_dom"/>
</dbReference>
<evidence type="ECO:0000313" key="11">
    <source>
        <dbReference type="EMBL" id="CAB4619010.1"/>
    </source>
</evidence>
<dbReference type="InterPro" id="IPR010994">
    <property type="entry name" value="RuvA_2-like"/>
</dbReference>
<dbReference type="GO" id="GO:0003911">
    <property type="term" value="F:DNA ligase (NAD+) activity"/>
    <property type="evidence" value="ECO:0007669"/>
    <property type="project" value="InterPro"/>
</dbReference>
<evidence type="ECO:0000256" key="3">
    <source>
        <dbReference type="ARBA" id="ARBA00022705"/>
    </source>
</evidence>
<keyword evidence="2" id="KW-0436">Ligase</keyword>
<dbReference type="SMART" id="SM00532">
    <property type="entry name" value="LIGANc"/>
    <property type="match status" value="1"/>
</dbReference>
<dbReference type="Gene3D" id="3.40.50.10190">
    <property type="entry name" value="BRCT domain"/>
    <property type="match status" value="1"/>
</dbReference>
<evidence type="ECO:0000256" key="1">
    <source>
        <dbReference type="ARBA" id="ARBA00001946"/>
    </source>
</evidence>
<dbReference type="InterPro" id="IPR012340">
    <property type="entry name" value="NA-bd_OB-fold"/>
</dbReference>
<dbReference type="SUPFAM" id="SSF52113">
    <property type="entry name" value="BRCT domain"/>
    <property type="match status" value="1"/>
</dbReference>
<gene>
    <name evidence="11" type="ORF">UFOPK1855_00883</name>
</gene>
<accession>A0A6J6I0J0</accession>
<dbReference type="SUPFAM" id="SSF50249">
    <property type="entry name" value="Nucleic acid-binding proteins"/>
    <property type="match status" value="1"/>
</dbReference>
<dbReference type="NCBIfam" id="NF005932">
    <property type="entry name" value="PRK07956.1"/>
    <property type="match status" value="1"/>
</dbReference>
<dbReference type="InterPro" id="IPR013840">
    <property type="entry name" value="DNAligase_N"/>
</dbReference>
<organism evidence="11">
    <name type="scientific">freshwater metagenome</name>
    <dbReference type="NCBI Taxonomy" id="449393"/>
    <lineage>
        <taxon>unclassified sequences</taxon>
        <taxon>metagenomes</taxon>
        <taxon>ecological metagenomes</taxon>
    </lineage>
</organism>
<dbReference type="Gene3D" id="2.40.50.140">
    <property type="entry name" value="Nucleic acid-binding proteins"/>
    <property type="match status" value="1"/>
</dbReference>
<keyword evidence="7" id="KW-0460">Magnesium</keyword>
<dbReference type="Pfam" id="PF03119">
    <property type="entry name" value="DNA_ligase_ZBD"/>
    <property type="match status" value="1"/>
</dbReference>